<dbReference type="Proteomes" id="UP000287687">
    <property type="component" value="Unassembled WGS sequence"/>
</dbReference>
<name>A0A3S3RQL5_9HYPH</name>
<protein>
    <submittedName>
        <fullName evidence="1">Histidine phosphatase family protein</fullName>
    </submittedName>
</protein>
<organism evidence="1 2">
    <name type="scientific">Neorhizobium lilium</name>
    <dbReference type="NCBI Taxonomy" id="2503024"/>
    <lineage>
        <taxon>Bacteria</taxon>
        <taxon>Pseudomonadati</taxon>
        <taxon>Pseudomonadota</taxon>
        <taxon>Alphaproteobacteria</taxon>
        <taxon>Hyphomicrobiales</taxon>
        <taxon>Rhizobiaceae</taxon>
        <taxon>Rhizobium/Agrobacterium group</taxon>
        <taxon>Neorhizobium</taxon>
    </lineage>
</organism>
<keyword evidence="2" id="KW-1185">Reference proteome</keyword>
<gene>
    <name evidence="1" type="ORF">EPK99_17460</name>
</gene>
<accession>A0A3S3RQL5</accession>
<dbReference type="Pfam" id="PF00300">
    <property type="entry name" value="His_Phos_1"/>
    <property type="match status" value="1"/>
</dbReference>
<comment type="caution">
    <text evidence="1">The sequence shown here is derived from an EMBL/GenBank/DDBJ whole genome shotgun (WGS) entry which is preliminary data.</text>
</comment>
<reference evidence="1 2" key="1">
    <citation type="submission" date="2019-01" db="EMBL/GenBank/DDBJ databases">
        <title>The draft genome of Rhizobium sp. 24NR.</title>
        <authorList>
            <person name="Liu L."/>
            <person name="Liang L."/>
            <person name="Shi S."/>
            <person name="Xu L."/>
            <person name="Wang X."/>
            <person name="Li L."/>
            <person name="Zhang X."/>
        </authorList>
    </citation>
    <scope>NUCLEOTIDE SEQUENCE [LARGE SCALE GENOMIC DNA]</scope>
    <source>
        <strain evidence="1 2">24NR</strain>
    </source>
</reference>
<dbReference type="SMART" id="SM00855">
    <property type="entry name" value="PGAM"/>
    <property type="match status" value="1"/>
</dbReference>
<dbReference type="Gene3D" id="3.40.50.1240">
    <property type="entry name" value="Phosphoglycerate mutase-like"/>
    <property type="match status" value="1"/>
</dbReference>
<dbReference type="InterPro" id="IPR029033">
    <property type="entry name" value="His_PPase_superfam"/>
</dbReference>
<dbReference type="SUPFAM" id="SSF53254">
    <property type="entry name" value="Phosphoglycerate mutase-like"/>
    <property type="match status" value="1"/>
</dbReference>
<dbReference type="InterPro" id="IPR013078">
    <property type="entry name" value="His_Pase_superF_clade-1"/>
</dbReference>
<evidence type="ECO:0000313" key="2">
    <source>
        <dbReference type="Proteomes" id="UP000287687"/>
    </source>
</evidence>
<dbReference type="PANTHER" id="PTHR47623">
    <property type="entry name" value="OS09G0287300 PROTEIN"/>
    <property type="match status" value="1"/>
</dbReference>
<evidence type="ECO:0000313" key="1">
    <source>
        <dbReference type="EMBL" id="RWX75490.1"/>
    </source>
</evidence>
<sequence length="165" mass="17914">MASIDPPPFRIYLLRHAKAVRGDPGQRDFDRGLDDQGYAEAEMIAERAADCGYRPDMVISSTAVRCRQTADAVRRAISETIEPMFVDDLYNGSAEIYLDILSAQRDSRSVMLIGHNPVIEQTLAALIGTSQVSAAIPSGYPTAGLAVLDHQGSGTVWTLTDFLKA</sequence>
<dbReference type="RefSeq" id="WP_128444376.1">
    <property type="nucleotide sequence ID" value="NZ_SBIP01000004.1"/>
</dbReference>
<dbReference type="CDD" id="cd07067">
    <property type="entry name" value="HP_PGM_like"/>
    <property type="match status" value="1"/>
</dbReference>
<dbReference type="PANTHER" id="PTHR47623:SF1">
    <property type="entry name" value="OS09G0287300 PROTEIN"/>
    <property type="match status" value="1"/>
</dbReference>
<dbReference type="OrthoDB" id="9810154at2"/>
<dbReference type="EMBL" id="SBIP01000004">
    <property type="protein sequence ID" value="RWX75490.1"/>
    <property type="molecule type" value="Genomic_DNA"/>
</dbReference>
<proteinExistence type="predicted"/>
<dbReference type="AlphaFoldDB" id="A0A3S3RQL5"/>